<dbReference type="RefSeq" id="WP_378127439.1">
    <property type="nucleotide sequence ID" value="NZ_JBHSED010000040.1"/>
</dbReference>
<gene>
    <name evidence="2" type="ORF">ACFO1S_20235</name>
</gene>
<organism evidence="2 3">
    <name type="scientific">Cohnella boryungensis</name>
    <dbReference type="NCBI Taxonomy" id="768479"/>
    <lineage>
        <taxon>Bacteria</taxon>
        <taxon>Bacillati</taxon>
        <taxon>Bacillota</taxon>
        <taxon>Bacilli</taxon>
        <taxon>Bacillales</taxon>
        <taxon>Paenibacillaceae</taxon>
        <taxon>Cohnella</taxon>
    </lineage>
</organism>
<name>A0ABV8SFM5_9BACL</name>
<feature type="domain" description="DUF6906" evidence="1">
    <location>
        <begin position="1"/>
        <end position="48"/>
    </location>
</feature>
<dbReference type="EMBL" id="JBHSED010000040">
    <property type="protein sequence ID" value="MFC4305762.1"/>
    <property type="molecule type" value="Genomic_DNA"/>
</dbReference>
<comment type="caution">
    <text evidence="2">The sequence shown here is derived from an EMBL/GenBank/DDBJ whole genome shotgun (WGS) entry which is preliminary data.</text>
</comment>
<keyword evidence="3" id="KW-1185">Reference proteome</keyword>
<proteinExistence type="predicted"/>
<dbReference type="Pfam" id="PF21847">
    <property type="entry name" value="DUF6906"/>
    <property type="match status" value="1"/>
</dbReference>
<dbReference type="Proteomes" id="UP001595755">
    <property type="component" value="Unassembled WGS sequence"/>
</dbReference>
<reference evidence="3" key="1">
    <citation type="journal article" date="2019" name="Int. J. Syst. Evol. Microbiol.">
        <title>The Global Catalogue of Microorganisms (GCM) 10K type strain sequencing project: providing services to taxonomists for standard genome sequencing and annotation.</title>
        <authorList>
            <consortium name="The Broad Institute Genomics Platform"/>
            <consortium name="The Broad Institute Genome Sequencing Center for Infectious Disease"/>
            <person name="Wu L."/>
            <person name="Ma J."/>
        </authorList>
    </citation>
    <scope>NUCLEOTIDE SEQUENCE [LARGE SCALE GENOMIC DNA]</scope>
    <source>
        <strain evidence="3">CGMCC 4.1641</strain>
    </source>
</reference>
<evidence type="ECO:0000259" key="1">
    <source>
        <dbReference type="Pfam" id="PF21847"/>
    </source>
</evidence>
<dbReference type="InterPro" id="IPR054201">
    <property type="entry name" value="DUF6906"/>
</dbReference>
<accession>A0ABV8SFM5</accession>
<evidence type="ECO:0000313" key="3">
    <source>
        <dbReference type="Proteomes" id="UP001595755"/>
    </source>
</evidence>
<sequence length="50" mass="5702">MKHGKRPTRRQALQIKAAGLNVDNWLVAKSLPTQLHLIHRYTSTIKIIAI</sequence>
<protein>
    <submittedName>
        <fullName evidence="2">DUF6906 family protein</fullName>
    </submittedName>
</protein>
<evidence type="ECO:0000313" key="2">
    <source>
        <dbReference type="EMBL" id="MFC4305762.1"/>
    </source>
</evidence>